<dbReference type="InterPro" id="IPR023052">
    <property type="entry name" value="Cell_div_SepF"/>
</dbReference>
<sequence length="156" mass="17407">MSIKNKMKDFFGLEEDPNSTYEEEEFAVANTTTPSSTETSVVRQEDRPKSANNLVALNTKKKERSKVVLAEPRVFAEAQDISDQLKENRAVIVNLQRMSKEQSRQVVNFLSGVVYALEGSMTSIGHNTILCTPNNVELTGSISNLISEDELHSKGW</sequence>
<keyword evidence="5" id="KW-0963">Cytoplasm</keyword>
<dbReference type="GO" id="GO:0051301">
    <property type="term" value="P:cell division"/>
    <property type="evidence" value="ECO:0007669"/>
    <property type="project" value="UniProtKB-KW"/>
</dbReference>
<organism evidence="7 8">
    <name type="scientific">Exiguobacterium aestuarii</name>
    <dbReference type="NCBI Taxonomy" id="273527"/>
    <lineage>
        <taxon>Bacteria</taxon>
        <taxon>Bacillati</taxon>
        <taxon>Bacillota</taxon>
        <taxon>Bacilli</taxon>
        <taxon>Bacillales</taxon>
        <taxon>Bacillales Family XII. Incertae Sedis</taxon>
        <taxon>Exiguobacterium</taxon>
    </lineage>
</organism>
<comment type="similarity">
    <text evidence="5">Belongs to the SepF family.</text>
</comment>
<dbReference type="PANTHER" id="PTHR35798">
    <property type="entry name" value="CELL DIVISION PROTEIN SEPF"/>
    <property type="match status" value="1"/>
</dbReference>
<feature type="compositionally biased region" description="Low complexity" evidence="6">
    <location>
        <begin position="31"/>
        <end position="40"/>
    </location>
</feature>
<comment type="subunit">
    <text evidence="5">Homodimer. Interacts with FtsZ.</text>
</comment>
<reference evidence="8" key="1">
    <citation type="journal article" date="2019" name="Int. J. Syst. Evol. Microbiol.">
        <title>The Global Catalogue of Microorganisms (GCM) 10K type strain sequencing project: providing services to taxonomists for standard genome sequencing and annotation.</title>
        <authorList>
            <consortium name="The Broad Institute Genomics Platform"/>
            <consortium name="The Broad Institute Genome Sequencing Center for Infectious Disease"/>
            <person name="Wu L."/>
            <person name="Ma J."/>
        </authorList>
    </citation>
    <scope>NUCLEOTIDE SEQUENCE [LARGE SCALE GENOMIC DNA]</scope>
    <source>
        <strain evidence="8">CCUG 55590</strain>
    </source>
</reference>
<keyword evidence="3 5" id="KW-0131">Cell cycle</keyword>
<keyword evidence="1 5" id="KW-0132">Cell division</keyword>
<evidence type="ECO:0000256" key="1">
    <source>
        <dbReference type="ARBA" id="ARBA00022618"/>
    </source>
</evidence>
<evidence type="ECO:0000256" key="2">
    <source>
        <dbReference type="ARBA" id="ARBA00023210"/>
    </source>
</evidence>
<dbReference type="RefSeq" id="WP_214788989.1">
    <property type="nucleotide sequence ID" value="NZ_JANIEL010000015.1"/>
</dbReference>
<dbReference type="Pfam" id="PF04472">
    <property type="entry name" value="SepF"/>
    <property type="match status" value="1"/>
</dbReference>
<keyword evidence="8" id="KW-1185">Reference proteome</keyword>
<protein>
    <recommendedName>
        <fullName evidence="5">Cell division protein SepF</fullName>
    </recommendedName>
</protein>
<dbReference type="InterPro" id="IPR038594">
    <property type="entry name" value="SepF-like_sf"/>
</dbReference>
<evidence type="ECO:0000256" key="3">
    <source>
        <dbReference type="ARBA" id="ARBA00023306"/>
    </source>
</evidence>
<evidence type="ECO:0000256" key="5">
    <source>
        <dbReference type="HAMAP-Rule" id="MF_01197"/>
    </source>
</evidence>
<dbReference type="Proteomes" id="UP001596439">
    <property type="component" value="Unassembled WGS sequence"/>
</dbReference>
<proteinExistence type="inferred from homology"/>
<evidence type="ECO:0000256" key="6">
    <source>
        <dbReference type="SAM" id="MobiDB-lite"/>
    </source>
</evidence>
<dbReference type="HAMAP" id="MF_01197">
    <property type="entry name" value="SepF"/>
    <property type="match status" value="1"/>
</dbReference>
<dbReference type="Gene3D" id="3.30.110.150">
    <property type="entry name" value="SepF-like protein"/>
    <property type="match status" value="1"/>
</dbReference>
<keyword evidence="2 5" id="KW-0717">Septation</keyword>
<evidence type="ECO:0000313" key="7">
    <source>
        <dbReference type="EMBL" id="MFC7390174.1"/>
    </source>
</evidence>
<comment type="function">
    <text evidence="4 5">Cell division protein that is part of the divisome complex and is recruited early to the Z-ring. Probably stimulates Z-ring formation, perhaps through the cross-linking of FtsZ protofilaments. Its function overlaps with FtsA.</text>
</comment>
<evidence type="ECO:0000256" key="4">
    <source>
        <dbReference type="ARBA" id="ARBA00044936"/>
    </source>
</evidence>
<feature type="region of interest" description="Disordered" evidence="6">
    <location>
        <begin position="27"/>
        <end position="51"/>
    </location>
</feature>
<comment type="caution">
    <text evidence="7">The sequence shown here is derived from an EMBL/GenBank/DDBJ whole genome shotgun (WGS) entry which is preliminary data.</text>
</comment>
<evidence type="ECO:0000313" key="8">
    <source>
        <dbReference type="Proteomes" id="UP001596439"/>
    </source>
</evidence>
<gene>
    <name evidence="5" type="primary">sepF</name>
    <name evidence="7" type="ORF">ACFQO8_08440</name>
</gene>
<dbReference type="EMBL" id="JBHTCE010000001">
    <property type="protein sequence ID" value="MFC7390174.1"/>
    <property type="molecule type" value="Genomic_DNA"/>
</dbReference>
<dbReference type="InterPro" id="IPR007561">
    <property type="entry name" value="Cell_div_SepF/SepF-rel"/>
</dbReference>
<dbReference type="PANTHER" id="PTHR35798:SF1">
    <property type="entry name" value="CELL DIVISION PROTEIN SEPF"/>
    <property type="match status" value="1"/>
</dbReference>
<name>A0ABW2PLB9_9BACL</name>
<comment type="subcellular location">
    <subcellularLocation>
        <location evidence="5">Cytoplasm</location>
    </subcellularLocation>
    <text evidence="5">Localizes to the division site, in a FtsZ-dependent manner.</text>
</comment>
<accession>A0ABW2PLB9</accession>